<dbReference type="EMBL" id="LN650648">
    <property type="protein sequence ID" value="CEI73785.1"/>
    <property type="molecule type" value="Genomic_DNA"/>
</dbReference>
<name>A0A2P2BTU3_9FIRM</name>
<dbReference type="Pfam" id="PF14045">
    <property type="entry name" value="YIEGIA"/>
    <property type="match status" value="1"/>
</dbReference>
<dbReference type="InterPro" id="IPR025918">
    <property type="entry name" value="YIEGIA"/>
</dbReference>
<proteinExistence type="predicted"/>
<dbReference type="Proteomes" id="UP000245695">
    <property type="component" value="Chromosome 1"/>
</dbReference>
<evidence type="ECO:0000313" key="1">
    <source>
        <dbReference type="EMBL" id="CEI73785.1"/>
    </source>
</evidence>
<dbReference type="KEGG" id="rhom:FRIFI_2258"/>
<dbReference type="AlphaFoldDB" id="A0A2P2BTU3"/>
<sequence length="310" mass="34614">MMEESVLREGVFRHSFMVASILGILCRALVLRVVDKQYPRRPQDYLEQIITSALAAFLGAIALPALLENEFSALTFFAIAIQQFQGLAEQERITLKNIDEAEIVPKGSAYVEEIASTYESRCYISLLSSLMASGLFILFNNYLLYGFLVSTIAAAIGAGIIGLIIRRYLRRDSIADVAEVREAKIHFDKSVLKVNGVYIGNIGLEDTRNRYLNEGLAIEIIPKSLGDFGIVSDIGQRQAIIHNIFIHMGVDKDVDEKDILTISETDFDKRSVVIPFIPIMKDIETMIEIARSTPIIETAKGKNSDYKKTI</sequence>
<gene>
    <name evidence="1" type="ORF">FRIFI_2258</name>
</gene>
<reference evidence="1 2" key="1">
    <citation type="submission" date="2014-09" db="EMBL/GenBank/DDBJ databases">
        <authorList>
            <person name="Hornung B.V."/>
        </authorList>
    </citation>
    <scope>NUCLEOTIDE SEQUENCE [LARGE SCALE GENOMIC DNA]</scope>
    <source>
        <strain evidence="1 2">FRIFI</strain>
    </source>
</reference>
<evidence type="ECO:0000313" key="2">
    <source>
        <dbReference type="Proteomes" id="UP000245695"/>
    </source>
</evidence>
<organism evidence="1 2">
    <name type="scientific">Romboutsia hominis</name>
    <dbReference type="NCBI Taxonomy" id="1507512"/>
    <lineage>
        <taxon>Bacteria</taxon>
        <taxon>Bacillati</taxon>
        <taxon>Bacillota</taxon>
        <taxon>Clostridia</taxon>
        <taxon>Peptostreptococcales</taxon>
        <taxon>Peptostreptococcaceae</taxon>
        <taxon>Romboutsia</taxon>
    </lineage>
</organism>
<protein>
    <submittedName>
        <fullName evidence="1">ABC super ATP binding cassette transporter permease protein</fullName>
    </submittedName>
</protein>
<keyword evidence="2" id="KW-1185">Reference proteome</keyword>
<accession>A0A2P2BTU3</accession>